<dbReference type="Proteomes" id="UP000015347">
    <property type="component" value="Unassembled WGS sequence"/>
</dbReference>
<proteinExistence type="predicted"/>
<gene>
    <name evidence="1" type="ORF">Salmuc_01359</name>
</gene>
<dbReference type="AlphaFoldDB" id="S9QTU0"/>
<evidence type="ECO:0000313" key="2">
    <source>
        <dbReference type="Proteomes" id="UP000015347"/>
    </source>
</evidence>
<protein>
    <submittedName>
        <fullName evidence="1">Uncharacterized protein</fullName>
    </submittedName>
</protein>
<reference evidence="2" key="1">
    <citation type="journal article" date="2014" name="Stand. Genomic Sci.">
        <title>Genome sequence of the exopolysaccharide-producing Salipiger mucosus type strain (DSM 16094(T)), a moderately halophilic member of the Roseobacter clade.</title>
        <authorList>
            <person name="Riedel T."/>
            <person name="Spring S."/>
            <person name="Fiebig A."/>
            <person name="Petersen J."/>
            <person name="Kyrpides N.C."/>
            <person name="Goker M."/>
            <person name="Klenk H.P."/>
        </authorList>
    </citation>
    <scope>NUCLEOTIDE SEQUENCE [LARGE SCALE GENOMIC DNA]</scope>
    <source>
        <strain evidence="2">DSM 16094</strain>
    </source>
</reference>
<comment type="caution">
    <text evidence="1">The sequence shown here is derived from an EMBL/GenBank/DDBJ whole genome shotgun (WGS) entry which is preliminary data.</text>
</comment>
<organism evidence="1 2">
    <name type="scientific">Salipiger mucosus DSM 16094</name>
    <dbReference type="NCBI Taxonomy" id="1123237"/>
    <lineage>
        <taxon>Bacteria</taxon>
        <taxon>Pseudomonadati</taxon>
        <taxon>Pseudomonadota</taxon>
        <taxon>Alphaproteobacteria</taxon>
        <taxon>Rhodobacterales</taxon>
        <taxon>Roseobacteraceae</taxon>
        <taxon>Salipiger</taxon>
    </lineage>
</organism>
<evidence type="ECO:0000313" key="1">
    <source>
        <dbReference type="EMBL" id="EPX84786.1"/>
    </source>
</evidence>
<sequence>MPGAEKTYGYYAVQWWTESSDVLLSGRDDLETLHAKVGGELVDFDAKSVLEASQEKGWDGLAPVGAQFSRKLAVLVFDL</sequence>
<name>S9QTU0_9RHOB</name>
<dbReference type="HOGENOM" id="CLU_2604008_0_0_5"/>
<dbReference type="STRING" id="1123237.Salmuc_01359"/>
<accession>S9QTU0</accession>
<keyword evidence="2" id="KW-1185">Reference proteome</keyword>
<dbReference type="EMBL" id="APVH01000012">
    <property type="protein sequence ID" value="EPX84786.1"/>
    <property type="molecule type" value="Genomic_DNA"/>
</dbReference>